<evidence type="ECO:0000256" key="2">
    <source>
        <dbReference type="ARBA" id="ARBA00010072"/>
    </source>
</evidence>
<evidence type="ECO:0000256" key="5">
    <source>
        <dbReference type="ARBA" id="ARBA00022692"/>
    </source>
</evidence>
<sequence>MSYVRTAPEAILPAPVVARPSLAASLFGDAASSLATVFITLVALAALPHLFAWAVTNGVWVGDGEACRDAGACWAFLRAKTPFILFGIYPEDERWRPMVAVGIFVVLTIWSLPRKHWTRATLFGWIAGIVAALLLMGGKTIGLTEVPTSAWGGLPITILLTVLSLALGFPAAVLLALGRRSPHPALRWLSTGFIELVRGLPLLSMLFVASIMVPLLLPDGVTIDNLFRALVALTFSAAAYLAEVVRGGLQGVPRGQEEAARALGLSWAQAMRLVVLPQAIRNVIPPLTNTVVVIVKNTSLVLVVGLFDLLSAGRVALSDPDWPAPYAETYLMIALIYFTICYAFARYALHLERTLGQVRR</sequence>
<feature type="transmembrane region" description="Helical" evidence="8">
    <location>
        <begin position="199"/>
        <end position="217"/>
    </location>
</feature>
<dbReference type="Pfam" id="PF00528">
    <property type="entry name" value="BPD_transp_1"/>
    <property type="match status" value="1"/>
</dbReference>
<dbReference type="AlphaFoldDB" id="A0A7W6F4E7"/>
<keyword evidence="3 8" id="KW-0813">Transport</keyword>
<evidence type="ECO:0000256" key="7">
    <source>
        <dbReference type="ARBA" id="ARBA00023136"/>
    </source>
</evidence>
<dbReference type="SUPFAM" id="SSF161098">
    <property type="entry name" value="MetI-like"/>
    <property type="match status" value="1"/>
</dbReference>
<evidence type="ECO:0000256" key="3">
    <source>
        <dbReference type="ARBA" id="ARBA00022448"/>
    </source>
</evidence>
<evidence type="ECO:0000256" key="4">
    <source>
        <dbReference type="ARBA" id="ARBA00022475"/>
    </source>
</evidence>
<gene>
    <name evidence="10" type="ORF">GGR48_003359</name>
</gene>
<feature type="transmembrane region" description="Helical" evidence="8">
    <location>
        <begin position="330"/>
        <end position="349"/>
    </location>
</feature>
<dbReference type="PROSITE" id="PS50928">
    <property type="entry name" value="ABC_TM1"/>
    <property type="match status" value="1"/>
</dbReference>
<dbReference type="InterPro" id="IPR000515">
    <property type="entry name" value="MetI-like"/>
</dbReference>
<dbReference type="RefSeq" id="WP_183952933.1">
    <property type="nucleotide sequence ID" value="NZ_JACIDH010000024.1"/>
</dbReference>
<feature type="transmembrane region" description="Helical" evidence="8">
    <location>
        <begin position="120"/>
        <end position="138"/>
    </location>
</feature>
<dbReference type="InterPro" id="IPR043429">
    <property type="entry name" value="ArtM/GltK/GlnP/TcyL/YhdX-like"/>
</dbReference>
<organism evidence="10 11">
    <name type="scientific">Sphingomonas pseudosanguinis</name>
    <dbReference type="NCBI Taxonomy" id="413712"/>
    <lineage>
        <taxon>Bacteria</taxon>
        <taxon>Pseudomonadati</taxon>
        <taxon>Pseudomonadota</taxon>
        <taxon>Alphaproteobacteria</taxon>
        <taxon>Sphingomonadales</taxon>
        <taxon>Sphingomonadaceae</taxon>
        <taxon>Sphingomonas</taxon>
    </lineage>
</organism>
<dbReference type="GO" id="GO:0043190">
    <property type="term" value="C:ATP-binding cassette (ABC) transporter complex"/>
    <property type="evidence" value="ECO:0007669"/>
    <property type="project" value="InterPro"/>
</dbReference>
<evidence type="ECO:0000313" key="10">
    <source>
        <dbReference type="EMBL" id="MBB3880906.1"/>
    </source>
</evidence>
<reference evidence="10 11" key="1">
    <citation type="submission" date="2020-08" db="EMBL/GenBank/DDBJ databases">
        <title>Genomic Encyclopedia of Type Strains, Phase IV (KMG-IV): sequencing the most valuable type-strain genomes for metagenomic binning, comparative biology and taxonomic classification.</title>
        <authorList>
            <person name="Goeker M."/>
        </authorList>
    </citation>
    <scope>NUCLEOTIDE SEQUENCE [LARGE SCALE GENOMIC DNA]</scope>
    <source>
        <strain evidence="10 11">DSM 19512</strain>
    </source>
</reference>
<evidence type="ECO:0000256" key="8">
    <source>
        <dbReference type="RuleBase" id="RU363032"/>
    </source>
</evidence>
<comment type="caution">
    <text evidence="10">The sequence shown here is derived from an EMBL/GenBank/DDBJ whole genome shotgun (WGS) entry which is preliminary data.</text>
</comment>
<feature type="transmembrane region" description="Helical" evidence="8">
    <location>
        <begin position="291"/>
        <end position="310"/>
    </location>
</feature>
<dbReference type="PANTHER" id="PTHR30614:SF41">
    <property type="entry name" value="INNER MEMBRANE AMINO-ACID ABC TRANSPORTER PERMEASE PROTEIN YHDY"/>
    <property type="match status" value="1"/>
</dbReference>
<comment type="subcellular location">
    <subcellularLocation>
        <location evidence="1">Cell inner membrane</location>
        <topology evidence="1">Multi-pass membrane protein</topology>
    </subcellularLocation>
    <subcellularLocation>
        <location evidence="8">Cell membrane</location>
        <topology evidence="8">Multi-pass membrane protein</topology>
    </subcellularLocation>
</comment>
<dbReference type="Proteomes" id="UP000538670">
    <property type="component" value="Unassembled WGS sequence"/>
</dbReference>
<evidence type="ECO:0000259" key="9">
    <source>
        <dbReference type="PROSITE" id="PS50928"/>
    </source>
</evidence>
<dbReference type="PANTHER" id="PTHR30614">
    <property type="entry name" value="MEMBRANE COMPONENT OF AMINO ACID ABC TRANSPORTER"/>
    <property type="match status" value="1"/>
</dbReference>
<keyword evidence="6 8" id="KW-1133">Transmembrane helix</keyword>
<feature type="domain" description="ABC transmembrane type-1" evidence="9">
    <location>
        <begin position="150"/>
        <end position="348"/>
    </location>
</feature>
<feature type="transmembrane region" description="Helical" evidence="8">
    <location>
        <begin position="229"/>
        <end position="249"/>
    </location>
</feature>
<name>A0A7W6F4E7_9SPHN</name>
<keyword evidence="11" id="KW-1185">Reference proteome</keyword>
<evidence type="ECO:0000313" key="11">
    <source>
        <dbReference type="Proteomes" id="UP000538670"/>
    </source>
</evidence>
<dbReference type="EMBL" id="JACIDH010000024">
    <property type="protein sequence ID" value="MBB3880906.1"/>
    <property type="molecule type" value="Genomic_DNA"/>
</dbReference>
<keyword evidence="7 8" id="KW-0472">Membrane</keyword>
<dbReference type="GO" id="GO:0022857">
    <property type="term" value="F:transmembrane transporter activity"/>
    <property type="evidence" value="ECO:0007669"/>
    <property type="project" value="InterPro"/>
</dbReference>
<dbReference type="CDD" id="cd06261">
    <property type="entry name" value="TM_PBP2"/>
    <property type="match status" value="1"/>
</dbReference>
<accession>A0A7W6F4E7</accession>
<dbReference type="Gene3D" id="1.10.3720.10">
    <property type="entry name" value="MetI-like"/>
    <property type="match status" value="1"/>
</dbReference>
<dbReference type="NCBIfam" id="TIGR01726">
    <property type="entry name" value="HEQRo_perm_3TM"/>
    <property type="match status" value="1"/>
</dbReference>
<feature type="transmembrane region" description="Helical" evidence="8">
    <location>
        <begin position="158"/>
        <end position="178"/>
    </location>
</feature>
<protein>
    <submittedName>
        <fullName evidence="10">General L-amino acid transport system permease protein</fullName>
    </submittedName>
</protein>
<evidence type="ECO:0000256" key="6">
    <source>
        <dbReference type="ARBA" id="ARBA00022989"/>
    </source>
</evidence>
<keyword evidence="4" id="KW-1003">Cell membrane</keyword>
<evidence type="ECO:0000256" key="1">
    <source>
        <dbReference type="ARBA" id="ARBA00004429"/>
    </source>
</evidence>
<keyword evidence="5 8" id="KW-0812">Transmembrane</keyword>
<feature type="transmembrane region" description="Helical" evidence="8">
    <location>
        <begin position="95"/>
        <end position="113"/>
    </location>
</feature>
<dbReference type="GO" id="GO:0006865">
    <property type="term" value="P:amino acid transport"/>
    <property type="evidence" value="ECO:0007669"/>
    <property type="project" value="TreeGrafter"/>
</dbReference>
<dbReference type="InterPro" id="IPR035906">
    <property type="entry name" value="MetI-like_sf"/>
</dbReference>
<dbReference type="InterPro" id="IPR010065">
    <property type="entry name" value="AA_ABC_transptr_permease_3TM"/>
</dbReference>
<proteinExistence type="inferred from homology"/>
<comment type="similarity">
    <text evidence="2">Belongs to the binding-protein-dependent transport system permease family. HisMQ subfamily.</text>
</comment>
<feature type="transmembrane region" description="Helical" evidence="8">
    <location>
        <begin position="33"/>
        <end position="60"/>
    </location>
</feature>